<dbReference type="AlphaFoldDB" id="A0A5C8ZYH9"/>
<dbReference type="PANTHER" id="PTHR43780:SF2">
    <property type="entry name" value="1-AMINOCYCLOPROPANE-1-CARBOXYLATE DEAMINASE-RELATED"/>
    <property type="match status" value="1"/>
</dbReference>
<reference evidence="7 8" key="1">
    <citation type="submission" date="2019-08" db="EMBL/GenBank/DDBJ databases">
        <title>Parahaliea maris sp. nov., isolated from the surface seawater.</title>
        <authorList>
            <person name="Liu Y."/>
        </authorList>
    </citation>
    <scope>NUCLEOTIDE SEQUENCE [LARGE SCALE GENOMIC DNA]</scope>
    <source>
        <strain evidence="7 8">HSLHS9</strain>
    </source>
</reference>
<dbReference type="PANTHER" id="PTHR43780">
    <property type="entry name" value="1-AMINOCYCLOPROPANE-1-CARBOXYLATE DEAMINASE-RELATED"/>
    <property type="match status" value="1"/>
</dbReference>
<dbReference type="PIRSF" id="PIRSF006278">
    <property type="entry name" value="ACCD_DCysDesulf"/>
    <property type="match status" value="1"/>
</dbReference>
<dbReference type="GO" id="GO:0019148">
    <property type="term" value="F:D-cysteine desulfhydrase activity"/>
    <property type="evidence" value="ECO:0007669"/>
    <property type="project" value="TreeGrafter"/>
</dbReference>
<feature type="domain" description="Tryptophan synthase beta chain-like PALP" evidence="6">
    <location>
        <begin position="37"/>
        <end position="279"/>
    </location>
</feature>
<comment type="similarity">
    <text evidence="2">Belongs to the ACC deaminase/D-cysteine desulfhydrase family.</text>
</comment>
<protein>
    <submittedName>
        <fullName evidence="7">Pyridoxal-phosphate dependent enzyme</fullName>
    </submittedName>
</protein>
<name>A0A5C8ZYH9_9GAMM</name>
<gene>
    <name evidence="7" type="ORF">FV139_12480</name>
</gene>
<evidence type="ECO:0000259" key="6">
    <source>
        <dbReference type="Pfam" id="PF00291"/>
    </source>
</evidence>
<dbReference type="InterPro" id="IPR027278">
    <property type="entry name" value="ACCD_DCysDesulf"/>
</dbReference>
<comment type="cofactor">
    <cofactor evidence="1">
        <name>pyridoxal 5'-phosphate</name>
        <dbReference type="ChEBI" id="CHEBI:597326"/>
    </cofactor>
</comment>
<sequence length="307" mass="32207">MQASPPSLTRDDWQVLALPEQGCPVHVLRLDRSGGAAPGNKAFKLHPLLAAAVAGGARCVMSFGGPWSNHLHALAAAGGLRGLETVGLVRGENLATPTLEEAARQGMRLHALAYSAYRRRNDDAFQREMVSRYGPGVLIPEGGDCPAGAGGCLPIGEAIARRFPSGAVVVLATGTGTTLAGITAGLDERFRVIGISALKGALDTAARVQANLDALRASRVARWEIRHDYHCGGFARCNDALQACIHWSDSMGLPLEPVYTGKALLAVRQMLAAGQLDTTLDTTLPLVLVHTGGLQGRRGFAWLGPSA</sequence>
<feature type="active site" description="Nucleophile" evidence="4">
    <location>
        <position position="68"/>
    </location>
</feature>
<comment type="caution">
    <text evidence="7">The sequence shown here is derived from an EMBL/GenBank/DDBJ whole genome shotgun (WGS) entry which is preliminary data.</text>
</comment>
<evidence type="ECO:0000256" key="2">
    <source>
        <dbReference type="ARBA" id="ARBA00008639"/>
    </source>
</evidence>
<dbReference type="Pfam" id="PF00291">
    <property type="entry name" value="PALP"/>
    <property type="match status" value="1"/>
</dbReference>
<proteinExistence type="inferred from homology"/>
<evidence type="ECO:0000256" key="3">
    <source>
        <dbReference type="ARBA" id="ARBA00022898"/>
    </source>
</evidence>
<evidence type="ECO:0000313" key="8">
    <source>
        <dbReference type="Proteomes" id="UP000321039"/>
    </source>
</evidence>
<dbReference type="SUPFAM" id="SSF53686">
    <property type="entry name" value="Tryptophan synthase beta subunit-like PLP-dependent enzymes"/>
    <property type="match status" value="1"/>
</dbReference>
<evidence type="ECO:0000256" key="1">
    <source>
        <dbReference type="ARBA" id="ARBA00001933"/>
    </source>
</evidence>
<keyword evidence="8" id="KW-1185">Reference proteome</keyword>
<keyword evidence="3 5" id="KW-0663">Pyridoxal phosphate</keyword>
<accession>A0A5C8ZYH9</accession>
<organism evidence="7 8">
    <name type="scientific">Parahaliea maris</name>
    <dbReference type="NCBI Taxonomy" id="2716870"/>
    <lineage>
        <taxon>Bacteria</taxon>
        <taxon>Pseudomonadati</taxon>
        <taxon>Pseudomonadota</taxon>
        <taxon>Gammaproteobacteria</taxon>
        <taxon>Cellvibrionales</taxon>
        <taxon>Halieaceae</taxon>
        <taxon>Parahaliea</taxon>
    </lineage>
</organism>
<dbReference type="EMBL" id="VRZA01000004">
    <property type="protein sequence ID" value="TXS92784.1"/>
    <property type="molecule type" value="Genomic_DNA"/>
</dbReference>
<dbReference type="InterPro" id="IPR036052">
    <property type="entry name" value="TrpB-like_PALP_sf"/>
</dbReference>
<evidence type="ECO:0000256" key="4">
    <source>
        <dbReference type="PIRSR" id="PIRSR006278-1"/>
    </source>
</evidence>
<dbReference type="Proteomes" id="UP000321039">
    <property type="component" value="Unassembled WGS sequence"/>
</dbReference>
<dbReference type="Gene3D" id="3.40.50.1100">
    <property type="match status" value="2"/>
</dbReference>
<feature type="modified residue" description="N6-(pyridoxal phosphate)lysine" evidence="5">
    <location>
        <position position="41"/>
    </location>
</feature>
<dbReference type="InterPro" id="IPR001926">
    <property type="entry name" value="TrpB-like_PALP"/>
</dbReference>
<evidence type="ECO:0000256" key="5">
    <source>
        <dbReference type="PIRSR" id="PIRSR006278-2"/>
    </source>
</evidence>
<evidence type="ECO:0000313" key="7">
    <source>
        <dbReference type="EMBL" id="TXS92784.1"/>
    </source>
</evidence>
<dbReference type="RefSeq" id="WP_148068787.1">
    <property type="nucleotide sequence ID" value="NZ_VRZA01000004.1"/>
</dbReference>